<dbReference type="GO" id="GO:0002469">
    <property type="term" value="P:myeloid dendritic cell antigen processing and presentation"/>
    <property type="evidence" value="ECO:0007669"/>
    <property type="project" value="Ensembl"/>
</dbReference>
<protein>
    <submittedName>
        <fullName evidence="16">Major histocompatibility complex, class II, DR alpha</fullName>
    </submittedName>
</protein>
<evidence type="ECO:0000259" key="15">
    <source>
        <dbReference type="PROSITE" id="PS50835"/>
    </source>
</evidence>
<dbReference type="GO" id="GO:0009986">
    <property type="term" value="C:cell surface"/>
    <property type="evidence" value="ECO:0007669"/>
    <property type="project" value="Ensembl"/>
</dbReference>
<dbReference type="SMR" id="A0A1D5QT43"/>
<evidence type="ECO:0000256" key="6">
    <source>
        <dbReference type="ARBA" id="ARBA00022989"/>
    </source>
</evidence>
<evidence type="ECO:0000256" key="12">
    <source>
        <dbReference type="RuleBase" id="RU004238"/>
    </source>
</evidence>
<reference evidence="16" key="2">
    <citation type="submission" date="2019-01" db="EMBL/GenBank/DDBJ databases">
        <authorList>
            <person name="Graves T."/>
            <person name="Eichler E.E."/>
            <person name="Wilson R.K."/>
        </authorList>
    </citation>
    <scope>NUCLEOTIDE SEQUENCE [LARGE SCALE GENOMIC DNA]</scope>
    <source>
        <strain evidence="16">17573</strain>
    </source>
</reference>
<accession>A0A1D5QT43</accession>
<dbReference type="Pfam" id="PF00993">
    <property type="entry name" value="MHC_II_alpha"/>
    <property type="match status" value="1"/>
</dbReference>
<keyword evidence="7" id="KW-1064">Adaptive immunity</keyword>
<dbReference type="AlphaFoldDB" id="A0A1D5QT43"/>
<dbReference type="GO" id="GO:0043382">
    <property type="term" value="P:positive regulation of memory T cell differentiation"/>
    <property type="evidence" value="ECO:0007669"/>
    <property type="project" value="Ensembl"/>
</dbReference>
<keyword evidence="11" id="KW-0491">MHC II</keyword>
<comment type="subcellular location">
    <subcellularLocation>
        <location evidence="1">Membrane</location>
        <topology evidence="1">Single-pass type I membrane protein</topology>
    </subcellularLocation>
</comment>
<feature type="region of interest" description="Disordered" evidence="13">
    <location>
        <begin position="1"/>
        <end position="124"/>
    </location>
</feature>
<proteinExistence type="inferred from homology"/>
<dbReference type="SUPFAM" id="SSF54452">
    <property type="entry name" value="MHC antigen-recognition domain"/>
    <property type="match status" value="1"/>
</dbReference>
<dbReference type="GO" id="GO:0001772">
    <property type="term" value="C:immunological synapse"/>
    <property type="evidence" value="ECO:0007669"/>
    <property type="project" value="Ensembl"/>
</dbReference>
<feature type="domain" description="Ig-like" evidence="15">
    <location>
        <begin position="236"/>
        <end position="316"/>
    </location>
</feature>
<name>A0A1D5QT43_MACMU</name>
<dbReference type="GO" id="GO:0002491">
    <property type="term" value="P:antigen processing and presentation of endogenous peptide antigen via MHC class II"/>
    <property type="evidence" value="ECO:0007669"/>
    <property type="project" value="Ensembl"/>
</dbReference>
<feature type="compositionally biased region" description="Basic and acidic residues" evidence="13">
    <location>
        <begin position="15"/>
        <end position="28"/>
    </location>
</feature>
<keyword evidence="8 14" id="KW-0472">Membrane</keyword>
<dbReference type="InterPro" id="IPR003597">
    <property type="entry name" value="Ig_C1-set"/>
</dbReference>
<keyword evidence="10" id="KW-0325">Glycoprotein</keyword>
<dbReference type="GO" id="GO:0031902">
    <property type="term" value="C:late endosome membrane"/>
    <property type="evidence" value="ECO:0000318"/>
    <property type="project" value="GO_Central"/>
</dbReference>
<dbReference type="GO" id="GO:0045622">
    <property type="term" value="P:regulation of T-helper cell differentiation"/>
    <property type="evidence" value="ECO:0007669"/>
    <property type="project" value="Ensembl"/>
</dbReference>
<dbReference type="GO" id="GO:0001916">
    <property type="term" value="P:positive regulation of T cell mediated cytotoxicity"/>
    <property type="evidence" value="ECO:0007669"/>
    <property type="project" value="Ensembl"/>
</dbReference>
<dbReference type="GO" id="GO:0019886">
    <property type="term" value="P:antigen processing and presentation of exogenous peptide antigen via MHC class II"/>
    <property type="evidence" value="ECO:0000318"/>
    <property type="project" value="GO_Central"/>
</dbReference>
<dbReference type="GO" id="GO:0042605">
    <property type="term" value="F:peptide antigen binding"/>
    <property type="evidence" value="ECO:0000318"/>
    <property type="project" value="GO_Central"/>
</dbReference>
<keyword evidence="17" id="KW-1185">Reference proteome</keyword>
<feature type="compositionally biased region" description="Basic and acidic residues" evidence="13">
    <location>
        <begin position="42"/>
        <end position="60"/>
    </location>
</feature>
<evidence type="ECO:0000256" key="4">
    <source>
        <dbReference type="ARBA" id="ARBA00022729"/>
    </source>
</evidence>
<evidence type="ECO:0000256" key="14">
    <source>
        <dbReference type="SAM" id="Phobius"/>
    </source>
</evidence>
<evidence type="ECO:0000313" key="16">
    <source>
        <dbReference type="Ensembl" id="ENSMMUP00000051222.2"/>
    </source>
</evidence>
<dbReference type="GO" id="GO:0030247">
    <property type="term" value="F:polysaccharide binding"/>
    <property type="evidence" value="ECO:0007669"/>
    <property type="project" value="Ensembl"/>
</dbReference>
<evidence type="ECO:0000313" key="17">
    <source>
        <dbReference type="Proteomes" id="UP000006718"/>
    </source>
</evidence>
<comment type="similarity">
    <text evidence="2 12">Belongs to the MHC class II family.</text>
</comment>
<dbReference type="InterPro" id="IPR050160">
    <property type="entry name" value="MHC/Immunoglobulin"/>
</dbReference>
<dbReference type="InterPro" id="IPR011162">
    <property type="entry name" value="MHC_I/II-like_Ag-recog"/>
</dbReference>
<dbReference type="InterPro" id="IPR003006">
    <property type="entry name" value="Ig/MHC_CS"/>
</dbReference>
<dbReference type="InterPro" id="IPR036179">
    <property type="entry name" value="Ig-like_dom_sf"/>
</dbReference>
<evidence type="ECO:0000256" key="3">
    <source>
        <dbReference type="ARBA" id="ARBA00022692"/>
    </source>
</evidence>
<dbReference type="InterPro" id="IPR013783">
    <property type="entry name" value="Ig-like_fold"/>
</dbReference>
<dbReference type="SMART" id="SM00407">
    <property type="entry name" value="IGc1"/>
    <property type="match status" value="1"/>
</dbReference>
<dbReference type="SUPFAM" id="SSF48726">
    <property type="entry name" value="Immunoglobulin"/>
    <property type="match status" value="1"/>
</dbReference>
<sequence length="378" mass="42466">MGREMGGREGTWGRSEGRRRLRGNEEGRRRVRGKCERRRGARGNDEGRSGARGNREERRGPASRPRCPRCRRLAVTRRPPPGCRPGGPTRHRKISKGKLNSSRAESQGRKRFPPPLPKRAPKKKMAESGVPVLGFFIIAVLMSAQESWAIKEEHVIIQAEFYLNPDQSGEFMFDFDGDEIFHVDMAKKETVWRLEEFGRFASFEAQGALANIAVDKANLEIMTKRSNNTPITNVPPEVTVLTNSPVELGEPNVLICFIDKFSPPVVKVTWLKNGKPVTTGVSETVFLPREDHLFRKFHYLPFLPSTEDIYDCKVEHWGLDAPLLKHWEFDAPSPLPETTENVVCALGLIVGLVGIIVGTVFIIKGVRKSNAAERRGPL</sequence>
<dbReference type="GO" id="GO:0032831">
    <property type="term" value="P:positive regulation of CD4-positive, CD25-positive, alpha-beta regulatory T cell differentiation"/>
    <property type="evidence" value="ECO:0007669"/>
    <property type="project" value="Ensembl"/>
</dbReference>
<reference evidence="16" key="4">
    <citation type="submission" date="2025-09" db="UniProtKB">
        <authorList>
            <consortium name="Ensembl"/>
        </authorList>
    </citation>
    <scope>IDENTIFICATION</scope>
    <source>
        <strain evidence="16">17573</strain>
    </source>
</reference>
<dbReference type="FunFam" id="2.60.40.10:FF:000280">
    <property type="entry name" value="HLA class II histocompatibility antigen, DR alpha chain"/>
    <property type="match status" value="1"/>
</dbReference>
<dbReference type="VEuPathDB" id="HostDB:ENSMMUG00000039082"/>
<dbReference type="GeneTree" id="ENSGT00940000160997"/>
<evidence type="ECO:0000256" key="9">
    <source>
        <dbReference type="ARBA" id="ARBA00023157"/>
    </source>
</evidence>
<feature type="compositionally biased region" description="Basic residues" evidence="13">
    <location>
        <begin position="29"/>
        <end position="41"/>
    </location>
</feature>
<dbReference type="PROSITE" id="PS50835">
    <property type="entry name" value="IG_LIKE"/>
    <property type="match status" value="1"/>
</dbReference>
<dbReference type="SMART" id="SM00920">
    <property type="entry name" value="MHC_II_alpha"/>
    <property type="match status" value="1"/>
</dbReference>
<feature type="compositionally biased region" description="Basic residues" evidence="13">
    <location>
        <begin position="66"/>
        <end position="75"/>
    </location>
</feature>
<dbReference type="Gene3D" id="3.10.320.10">
    <property type="entry name" value="Class II Histocompatibility Antigen, M Beta Chain, Chain B, domain 1"/>
    <property type="match status" value="1"/>
</dbReference>
<evidence type="ECO:0000256" key="10">
    <source>
        <dbReference type="ARBA" id="ARBA00023180"/>
    </source>
</evidence>
<keyword evidence="3 14" id="KW-0812">Transmembrane</keyword>
<evidence type="ECO:0000256" key="5">
    <source>
        <dbReference type="ARBA" id="ARBA00022859"/>
    </source>
</evidence>
<dbReference type="InterPro" id="IPR007110">
    <property type="entry name" value="Ig-like_dom"/>
</dbReference>
<dbReference type="Bgee" id="ENSMMUG00000039082">
    <property type="expression patterns" value="Expressed in spleen and 21 other cell types or tissues"/>
</dbReference>
<keyword evidence="4" id="KW-0732">Signal</keyword>
<dbReference type="Pfam" id="PF07654">
    <property type="entry name" value="C1-set"/>
    <property type="match status" value="1"/>
</dbReference>
<reference evidence="17" key="1">
    <citation type="journal article" date="2007" name="Science">
        <title>Evolutionary and biomedical insights from the rhesus macaque genome.</title>
        <authorList>
            <person name="Gibbs R.A."/>
            <person name="Rogers J."/>
            <person name="Katze M.G."/>
            <person name="Bumgarner R."/>
            <person name="Weinstock G.M."/>
            <person name="Mardis E.R."/>
            <person name="Remington K.A."/>
            <person name="Strausberg R.L."/>
            <person name="Venter J.C."/>
            <person name="Wilson R.K."/>
            <person name="Batzer M.A."/>
            <person name="Bustamante C.D."/>
            <person name="Eichler E.E."/>
            <person name="Hahn M.W."/>
            <person name="Hardison R.C."/>
            <person name="Makova K.D."/>
            <person name="Miller W."/>
            <person name="Milosavljevic A."/>
            <person name="Palermo R.E."/>
            <person name="Siepel A."/>
            <person name="Sikela J.M."/>
            <person name="Attaway T."/>
            <person name="Bell S."/>
            <person name="Bernard K.E."/>
            <person name="Buhay C.J."/>
            <person name="Chandrabose M.N."/>
            <person name="Dao M."/>
            <person name="Davis C."/>
            <person name="Delehaunty K.D."/>
            <person name="Ding Y."/>
            <person name="Dinh H.H."/>
            <person name="Dugan-Rocha S."/>
            <person name="Fulton L.A."/>
            <person name="Gabisi R.A."/>
            <person name="Garner T.T."/>
            <person name="Godfrey J."/>
            <person name="Hawes A.C."/>
            <person name="Hernandez J."/>
            <person name="Hines S."/>
            <person name="Holder M."/>
            <person name="Hume J."/>
            <person name="Jhangiani S.N."/>
            <person name="Joshi V."/>
            <person name="Khan Z.M."/>
            <person name="Kirkness E.F."/>
            <person name="Cree A."/>
            <person name="Fowler R.G."/>
            <person name="Lee S."/>
            <person name="Lewis L.R."/>
            <person name="Li Z."/>
            <person name="Liu Y.-S."/>
            <person name="Moore S.M."/>
            <person name="Muzny D."/>
            <person name="Nazareth L.V."/>
            <person name="Ngo D.N."/>
            <person name="Okwuonu G.O."/>
            <person name="Pai G."/>
            <person name="Parker D."/>
            <person name="Paul H.A."/>
            <person name="Pfannkoch C."/>
            <person name="Pohl C.S."/>
            <person name="Rogers Y.-H.C."/>
            <person name="Ruiz S.J."/>
            <person name="Sabo A."/>
            <person name="Santibanez J."/>
            <person name="Schneider B.W."/>
            <person name="Smith S.M."/>
            <person name="Sodergren E."/>
            <person name="Svatek A.F."/>
            <person name="Utterback T.R."/>
            <person name="Vattathil S."/>
            <person name="Warren W."/>
            <person name="White C.S."/>
            <person name="Chinwalla A.T."/>
            <person name="Feng Y."/>
            <person name="Halpern A.L."/>
            <person name="Hillier L.W."/>
            <person name="Huang X."/>
            <person name="Minx P."/>
            <person name="Nelson J.O."/>
            <person name="Pepin K.H."/>
            <person name="Qin X."/>
            <person name="Sutton G.G."/>
            <person name="Venter E."/>
            <person name="Walenz B.P."/>
            <person name="Wallis J.W."/>
            <person name="Worley K.C."/>
            <person name="Yang S.-P."/>
            <person name="Jones S.M."/>
            <person name="Marra M.A."/>
            <person name="Rocchi M."/>
            <person name="Schein J.E."/>
            <person name="Baertsch R."/>
            <person name="Clarke L."/>
            <person name="Csuros M."/>
            <person name="Glasscock J."/>
            <person name="Harris R.A."/>
            <person name="Havlak P."/>
            <person name="Jackson A.R."/>
            <person name="Jiang H."/>
            <person name="Liu Y."/>
            <person name="Messina D.N."/>
            <person name="Shen Y."/>
            <person name="Song H.X.-Z."/>
            <person name="Wylie T."/>
            <person name="Zhang L."/>
            <person name="Birney E."/>
            <person name="Han K."/>
            <person name="Konkel M.K."/>
            <person name="Lee J."/>
            <person name="Smit A.F.A."/>
            <person name="Ullmer B."/>
            <person name="Wang H."/>
            <person name="Xing J."/>
            <person name="Burhans R."/>
            <person name="Cheng Z."/>
            <person name="Karro J.E."/>
            <person name="Ma J."/>
            <person name="Raney B."/>
            <person name="She X."/>
            <person name="Cox M.J."/>
            <person name="Demuth J.P."/>
            <person name="Dumas L.J."/>
            <person name="Han S.-G."/>
            <person name="Hopkins J."/>
            <person name="Karimpour-Fard A."/>
            <person name="Kim Y.H."/>
            <person name="Pollack J.R."/>
            <person name="Vinar T."/>
            <person name="Addo-Quaye C."/>
            <person name="Degenhardt J."/>
            <person name="Denby A."/>
            <person name="Hubisz M.J."/>
            <person name="Indap A."/>
            <person name="Kosiol C."/>
            <person name="Lahn B.T."/>
            <person name="Lawson H.A."/>
            <person name="Marklein A."/>
            <person name="Nielsen R."/>
            <person name="Vallender E.J."/>
            <person name="Clark A.G."/>
            <person name="Ferguson B."/>
            <person name="Hernandez R.D."/>
            <person name="Hirani K."/>
            <person name="Kehrer-Sawatzki H."/>
            <person name="Kolb J."/>
            <person name="Patil S."/>
            <person name="Pu L.-L."/>
            <person name="Ren Y."/>
            <person name="Smith D.G."/>
            <person name="Wheeler D.A."/>
            <person name="Schenck I."/>
            <person name="Ball E.V."/>
            <person name="Chen R."/>
            <person name="Cooper D.N."/>
            <person name="Giardine B."/>
            <person name="Hsu F."/>
            <person name="Kent W.J."/>
            <person name="Lesk A."/>
            <person name="Nelson D.L."/>
            <person name="O'brien W.E."/>
            <person name="Pruefer K."/>
            <person name="Stenson P.D."/>
            <person name="Wallace J.C."/>
            <person name="Ke H."/>
            <person name="Liu X.-M."/>
            <person name="Wang P."/>
            <person name="Xiang A.P."/>
            <person name="Yang F."/>
            <person name="Barber G.P."/>
            <person name="Haussler D."/>
            <person name="Karolchik D."/>
            <person name="Kern A.D."/>
            <person name="Kuhn R.M."/>
            <person name="Smith K.E."/>
            <person name="Zwieg A.S."/>
        </authorList>
    </citation>
    <scope>NUCLEOTIDE SEQUENCE [LARGE SCALE GENOMIC DNA]</scope>
    <source>
        <strain evidence="17">17573</strain>
    </source>
</reference>
<dbReference type="Gene3D" id="2.60.40.10">
    <property type="entry name" value="Immunoglobulins"/>
    <property type="match status" value="1"/>
</dbReference>
<evidence type="ECO:0000256" key="7">
    <source>
        <dbReference type="ARBA" id="ARBA00023130"/>
    </source>
</evidence>
<feature type="transmembrane region" description="Helical" evidence="14">
    <location>
        <begin position="345"/>
        <end position="366"/>
    </location>
</feature>
<dbReference type="GO" id="GO:0002503">
    <property type="term" value="P:peptide antigen assembly with MHC class II protein complex"/>
    <property type="evidence" value="ECO:0000318"/>
    <property type="project" value="GO_Central"/>
</dbReference>
<dbReference type="FunFam" id="3.10.320.10:FF:000002">
    <property type="entry name" value="HLA class II histocompatibility antigen, DR alpha chain"/>
    <property type="match status" value="1"/>
</dbReference>
<dbReference type="InterPro" id="IPR014745">
    <property type="entry name" value="MHC_II_a/b_N"/>
</dbReference>
<gene>
    <name evidence="16" type="primary">MAMU-DRA</name>
</gene>
<evidence type="ECO:0000256" key="8">
    <source>
        <dbReference type="ARBA" id="ARBA00023136"/>
    </source>
</evidence>
<evidence type="ECO:0000256" key="13">
    <source>
        <dbReference type="SAM" id="MobiDB-lite"/>
    </source>
</evidence>
<dbReference type="CDD" id="cd21007">
    <property type="entry name" value="IgC1_MHC_II_alpha_HLA-DR"/>
    <property type="match status" value="1"/>
</dbReference>
<reference evidence="16" key="3">
    <citation type="submission" date="2025-08" db="UniProtKB">
        <authorList>
            <consortium name="Ensembl"/>
        </authorList>
    </citation>
    <scope>IDENTIFICATION</scope>
    <source>
        <strain evidence="16">17573</strain>
    </source>
</reference>
<dbReference type="PANTHER" id="PTHR19944">
    <property type="entry name" value="MHC CLASS II-RELATED"/>
    <property type="match status" value="1"/>
</dbReference>
<dbReference type="GO" id="GO:0005765">
    <property type="term" value="C:lysosomal membrane"/>
    <property type="evidence" value="ECO:0000318"/>
    <property type="project" value="GO_Central"/>
</dbReference>
<keyword evidence="6 14" id="KW-1133">Transmembrane helix</keyword>
<dbReference type="InterPro" id="IPR001003">
    <property type="entry name" value="MHC_II_a_N"/>
</dbReference>
<dbReference type="GO" id="GO:0023026">
    <property type="term" value="F:MHC class II protein complex binding"/>
    <property type="evidence" value="ECO:0000318"/>
    <property type="project" value="GO_Central"/>
</dbReference>
<keyword evidence="5" id="KW-0391">Immunity</keyword>
<dbReference type="Ensembl" id="ENSMMUT00000066977.2">
    <property type="protein sequence ID" value="ENSMMUP00000051222.2"/>
    <property type="gene ID" value="ENSMMUG00000039082.2"/>
</dbReference>
<dbReference type="GO" id="GO:0042613">
    <property type="term" value="C:MHC class II protein complex"/>
    <property type="evidence" value="ECO:0000318"/>
    <property type="project" value="GO_Central"/>
</dbReference>
<dbReference type="InParanoid" id="A0A1D5QT43"/>
<organism evidence="16 17">
    <name type="scientific">Macaca mulatta</name>
    <name type="common">Rhesus macaque</name>
    <dbReference type="NCBI Taxonomy" id="9544"/>
    <lineage>
        <taxon>Eukaryota</taxon>
        <taxon>Metazoa</taxon>
        <taxon>Chordata</taxon>
        <taxon>Craniata</taxon>
        <taxon>Vertebrata</taxon>
        <taxon>Euteleostomi</taxon>
        <taxon>Mammalia</taxon>
        <taxon>Eutheria</taxon>
        <taxon>Euarchontoglires</taxon>
        <taxon>Primates</taxon>
        <taxon>Haplorrhini</taxon>
        <taxon>Catarrhini</taxon>
        <taxon>Cercopithecidae</taxon>
        <taxon>Cercopithecinae</taxon>
        <taxon>Macaca</taxon>
    </lineage>
</organism>
<dbReference type="PANTHER" id="PTHR19944:SF86">
    <property type="entry name" value="HLA CLASS II HISTOCOMPATIBILITY ANTIGEN, DR ALPHA CHAIN"/>
    <property type="match status" value="1"/>
</dbReference>
<evidence type="ECO:0000256" key="2">
    <source>
        <dbReference type="ARBA" id="ARBA00007394"/>
    </source>
</evidence>
<dbReference type="GO" id="GO:0002250">
    <property type="term" value="P:adaptive immune response"/>
    <property type="evidence" value="ECO:0007669"/>
    <property type="project" value="UniProtKB-KW"/>
</dbReference>
<keyword evidence="9" id="KW-1015">Disulfide bond</keyword>
<dbReference type="GO" id="GO:0042608">
    <property type="term" value="F:T cell receptor binding"/>
    <property type="evidence" value="ECO:0007669"/>
    <property type="project" value="Ensembl"/>
</dbReference>
<dbReference type="GO" id="GO:0050890">
    <property type="term" value="P:cognition"/>
    <property type="evidence" value="ECO:0007669"/>
    <property type="project" value="Ensembl"/>
</dbReference>
<dbReference type="Proteomes" id="UP000006718">
    <property type="component" value="Chromosome 4"/>
</dbReference>
<dbReference type="PROSITE" id="PS00290">
    <property type="entry name" value="IG_MHC"/>
    <property type="match status" value="1"/>
</dbReference>
<dbReference type="GO" id="GO:0050778">
    <property type="term" value="P:positive regulation of immune response"/>
    <property type="evidence" value="ECO:0000318"/>
    <property type="project" value="GO_Central"/>
</dbReference>
<evidence type="ECO:0000256" key="11">
    <source>
        <dbReference type="ARBA" id="ARBA00023182"/>
    </source>
</evidence>
<dbReference type="FunCoup" id="A0A1D5QT43">
    <property type="interactions" value="517"/>
</dbReference>
<dbReference type="GO" id="GO:0050870">
    <property type="term" value="P:positive regulation of T cell activation"/>
    <property type="evidence" value="ECO:0000318"/>
    <property type="project" value="GO_Central"/>
</dbReference>
<evidence type="ECO:0000256" key="1">
    <source>
        <dbReference type="ARBA" id="ARBA00004479"/>
    </source>
</evidence>